<evidence type="ECO:0000256" key="1">
    <source>
        <dbReference type="ARBA" id="ARBA00004141"/>
    </source>
</evidence>
<feature type="transmembrane region" description="Helical" evidence="7">
    <location>
        <begin position="262"/>
        <end position="280"/>
    </location>
</feature>
<dbReference type="AlphaFoldDB" id="A0A446B589"/>
<feature type="domain" description="Rhodopsin" evidence="8">
    <location>
        <begin position="46"/>
        <end position="286"/>
    </location>
</feature>
<protein>
    <submittedName>
        <fullName evidence="9">913636d7-c29f-46ab-aff5-912630325d11</fullName>
    </submittedName>
</protein>
<evidence type="ECO:0000313" key="9">
    <source>
        <dbReference type="EMBL" id="SPQ17649.1"/>
    </source>
</evidence>
<gene>
    <name evidence="9" type="ORF">TT172_LOCUS68</name>
</gene>
<evidence type="ECO:0000256" key="2">
    <source>
        <dbReference type="ARBA" id="ARBA00022692"/>
    </source>
</evidence>
<dbReference type="PANTHER" id="PTHR33048:SF47">
    <property type="entry name" value="INTEGRAL MEMBRANE PROTEIN-RELATED"/>
    <property type="match status" value="1"/>
</dbReference>
<feature type="transmembrane region" description="Helical" evidence="7">
    <location>
        <begin position="61"/>
        <end position="80"/>
    </location>
</feature>
<evidence type="ECO:0000256" key="6">
    <source>
        <dbReference type="SAM" id="MobiDB-lite"/>
    </source>
</evidence>
<keyword evidence="4 7" id="KW-0472">Membrane</keyword>
<dbReference type="InterPro" id="IPR052337">
    <property type="entry name" value="SAT4-like"/>
</dbReference>
<dbReference type="Pfam" id="PF20684">
    <property type="entry name" value="Fung_rhodopsin"/>
    <property type="match status" value="1"/>
</dbReference>
<comment type="subcellular location">
    <subcellularLocation>
        <location evidence="1">Membrane</location>
        <topology evidence="1">Multi-pass membrane protein</topology>
    </subcellularLocation>
</comment>
<feature type="transmembrane region" description="Helical" evidence="7">
    <location>
        <begin position="108"/>
        <end position="134"/>
    </location>
</feature>
<feature type="transmembrane region" description="Helical" evidence="7">
    <location>
        <begin position="29"/>
        <end position="49"/>
    </location>
</feature>
<dbReference type="Proteomes" id="UP000289323">
    <property type="component" value="Unassembled WGS sequence"/>
</dbReference>
<comment type="similarity">
    <text evidence="5">Belongs to the SAT4 family.</text>
</comment>
<sequence length="406" mass="43341">MSDAPPPPPPAGPPQLPPDLPHDSLKTNIIVSSAICWAIAVFFVALRFYTRGVIIPVLGASDWSVLLALIFAGATCAAVIEQAVHGAGQHVWDLDATDTADSIGWARAAWYGILFYNLSLCFSKIAILLLYIHLFAFKWARRAGQVLLGIVVLTSVYMALVAFTACIPLQSYWDPSVPKKYCQPQSVWWSSTGMHMVTDFLIFLLPMPVVWTIHLPRRQKLILSGVFGFGFVVCFISILRLLQLIRSQSDLDFTYAAAPLSYLTGVEVNGAIVCACVMTLKPLLARLCPRLFLSGGATGSSASAGGGGRGGTRGRGGAGGGGGMGGLVGRDGRAERGVNGGSRGYVELEDADGDVWGVDVELAEYAAHANGTAKEREVDGGRTVPVENGRVRVDTEVRVEVFKADT</sequence>
<organism evidence="9 10">
    <name type="scientific">Thermothielavioides terrestris</name>
    <dbReference type="NCBI Taxonomy" id="2587410"/>
    <lineage>
        <taxon>Eukaryota</taxon>
        <taxon>Fungi</taxon>
        <taxon>Dikarya</taxon>
        <taxon>Ascomycota</taxon>
        <taxon>Pezizomycotina</taxon>
        <taxon>Sordariomycetes</taxon>
        <taxon>Sordariomycetidae</taxon>
        <taxon>Sordariales</taxon>
        <taxon>Chaetomiaceae</taxon>
        <taxon>Thermothielavioides</taxon>
    </lineage>
</organism>
<evidence type="ECO:0000256" key="4">
    <source>
        <dbReference type="ARBA" id="ARBA00023136"/>
    </source>
</evidence>
<dbReference type="EMBL" id="OUUZ01000001">
    <property type="protein sequence ID" value="SPQ17649.1"/>
    <property type="molecule type" value="Genomic_DNA"/>
</dbReference>
<accession>A0A446B589</accession>
<feature type="region of interest" description="Disordered" evidence="6">
    <location>
        <begin position="298"/>
        <end position="334"/>
    </location>
</feature>
<reference evidence="9 10" key="1">
    <citation type="submission" date="2018-04" db="EMBL/GenBank/DDBJ databases">
        <authorList>
            <person name="Huttner S."/>
            <person name="Dainat J."/>
        </authorList>
    </citation>
    <scope>NUCLEOTIDE SEQUENCE [LARGE SCALE GENOMIC DNA]</scope>
</reference>
<evidence type="ECO:0000313" key="10">
    <source>
        <dbReference type="Proteomes" id="UP000289323"/>
    </source>
</evidence>
<dbReference type="GO" id="GO:0016020">
    <property type="term" value="C:membrane"/>
    <property type="evidence" value="ECO:0007669"/>
    <property type="project" value="UniProtKB-SubCell"/>
</dbReference>
<evidence type="ECO:0000256" key="3">
    <source>
        <dbReference type="ARBA" id="ARBA00022989"/>
    </source>
</evidence>
<dbReference type="InterPro" id="IPR049326">
    <property type="entry name" value="Rhodopsin_dom_fungi"/>
</dbReference>
<keyword evidence="3 7" id="KW-1133">Transmembrane helix</keyword>
<name>A0A446B589_9PEZI</name>
<evidence type="ECO:0000259" key="8">
    <source>
        <dbReference type="Pfam" id="PF20684"/>
    </source>
</evidence>
<feature type="transmembrane region" description="Helical" evidence="7">
    <location>
        <begin position="146"/>
        <end position="173"/>
    </location>
</feature>
<evidence type="ECO:0000256" key="7">
    <source>
        <dbReference type="SAM" id="Phobius"/>
    </source>
</evidence>
<feature type="transmembrane region" description="Helical" evidence="7">
    <location>
        <begin position="221"/>
        <end position="242"/>
    </location>
</feature>
<feature type="transmembrane region" description="Helical" evidence="7">
    <location>
        <begin position="193"/>
        <end position="214"/>
    </location>
</feature>
<evidence type="ECO:0000256" key="5">
    <source>
        <dbReference type="ARBA" id="ARBA00038359"/>
    </source>
</evidence>
<feature type="compositionally biased region" description="Gly residues" evidence="6">
    <location>
        <begin position="304"/>
        <end position="329"/>
    </location>
</feature>
<proteinExistence type="inferred from homology"/>
<keyword evidence="2 7" id="KW-0812">Transmembrane</keyword>
<dbReference type="PANTHER" id="PTHR33048">
    <property type="entry name" value="PTH11-LIKE INTEGRAL MEMBRANE PROTEIN (AFU_ORTHOLOGUE AFUA_5G11245)"/>
    <property type="match status" value="1"/>
</dbReference>